<reference evidence="1 2" key="1">
    <citation type="journal article" date="2019" name="Viruses">
        <title>Faecal Virome Analysis of Wild Animals from Brazil.</title>
        <authorList>
            <person name="Duarte M.A."/>
            <person name="Silva J.M.F."/>
            <person name="Brito C.R."/>
            <person name="Teixeira D.S."/>
            <person name="Melo F.L."/>
            <person name="Ribeiro B.M."/>
            <person name="Nagata T."/>
            <person name="Campos F.S."/>
        </authorList>
    </citation>
    <scope>NUCLEOTIDE SEQUENCE [LARGE SCALE GENOMIC DNA]</scope>
    <source>
        <strain evidence="1">BR_DF</strain>
    </source>
</reference>
<dbReference type="GO" id="GO:0019028">
    <property type="term" value="C:viral capsid"/>
    <property type="evidence" value="ECO:0007669"/>
    <property type="project" value="InterPro"/>
</dbReference>
<dbReference type="InterPro" id="IPR000646">
    <property type="entry name" value="Adeno_PVIII"/>
</dbReference>
<dbReference type="Pfam" id="PF01310">
    <property type="entry name" value="Adeno_PVIII"/>
    <property type="match status" value="1"/>
</dbReference>
<accession>A0A5C0PWF5</accession>
<evidence type="ECO:0000313" key="1">
    <source>
        <dbReference type="EMBL" id="QEJ80737.1"/>
    </source>
</evidence>
<organism evidence="1 2">
    <name type="scientific">Psittacine adenovirus 3</name>
    <dbReference type="NCBI Taxonomy" id="1580497"/>
    <lineage>
        <taxon>Viruses</taxon>
        <taxon>Varidnaviria</taxon>
        <taxon>Bamfordvirae</taxon>
        <taxon>Preplasmiviricota</taxon>
        <taxon>Polisuviricotina</taxon>
        <taxon>Pharingeaviricetes</taxon>
        <taxon>Rowavirales</taxon>
        <taxon>Adenoviridae</taxon>
        <taxon>Barthadenovirus</taxon>
        <taxon>Barthadenovirus amazonae</taxon>
        <taxon>Psittacine atadenovirus A</taxon>
    </lineage>
</organism>
<dbReference type="Proteomes" id="UP000323261">
    <property type="component" value="Segment"/>
</dbReference>
<evidence type="ECO:0000313" key="2">
    <source>
        <dbReference type="Proteomes" id="UP000323261"/>
    </source>
</evidence>
<gene>
    <name evidence="1" type="ORF">PAV19gp17</name>
</gene>
<dbReference type="EMBL" id="MN025529">
    <property type="protein sequence ID" value="QEJ80737.1"/>
    <property type="molecule type" value="Genomic_DNA"/>
</dbReference>
<protein>
    <submittedName>
        <fullName evidence="1">PVIII protein</fullName>
    </submittedName>
</protein>
<sequence length="250" mass="27952">MTTPVTPYLWTYQPQTGFPAGARQDYGAVPCWFNSAPDLYHRIMALNEERNSLDVGRSAARAFEVSAPASSYLPAKDPSLADSVLTDKVKTWQGEQLAGGRLSYRLGDGRQYRKLSRDSSPFPHNWQVFENGSWKTLSGGSCNALSSYPRAVYADLDMYSRPGQQLQAPLTGRGKRLDSIHLLSEEATVPRQEGLTPLQFLSQFPPVVYTQPFSGNLAYFPKEFSPLFEPSKDPRRVTDYSLKYANPPVM</sequence>
<dbReference type="GO" id="GO:0031423">
    <property type="term" value="F:hexon binding"/>
    <property type="evidence" value="ECO:0007669"/>
    <property type="project" value="InterPro"/>
</dbReference>
<name>A0A5C0PWF5_9ADEN</name>
<proteinExistence type="predicted"/>